<organism evidence="2 3">
    <name type="scientific">Thalassiosira oceanica</name>
    <name type="common">Marine diatom</name>
    <dbReference type="NCBI Taxonomy" id="159749"/>
    <lineage>
        <taxon>Eukaryota</taxon>
        <taxon>Sar</taxon>
        <taxon>Stramenopiles</taxon>
        <taxon>Ochrophyta</taxon>
        <taxon>Bacillariophyta</taxon>
        <taxon>Coscinodiscophyceae</taxon>
        <taxon>Thalassiosirophycidae</taxon>
        <taxon>Thalassiosirales</taxon>
        <taxon>Thalassiosiraceae</taxon>
        <taxon>Thalassiosira</taxon>
    </lineage>
</organism>
<gene>
    <name evidence="2" type="ORF">THAOC_23969</name>
</gene>
<protein>
    <submittedName>
        <fullName evidence="2">Uncharacterized protein</fullName>
    </submittedName>
</protein>
<feature type="compositionally biased region" description="Basic and acidic residues" evidence="1">
    <location>
        <begin position="86"/>
        <end position="97"/>
    </location>
</feature>
<dbReference type="AlphaFoldDB" id="K0RUX5"/>
<sequence>MSAESSCATASFIATAEIADTAKAPKKARPAPAPARRPRRPAGDADQTALSTLSTAGESNGIDDKHIGAPFEEEKGAGSTGAYQSDLKEQGDRESDRTQAIQIAESLLSAKPALCREPCLQGLLRLCRQIGSDYVKYPCTPGVASVPLSAASTPVPELTKDLGRRLYDGEDLRLSDGFALQITHQEEDKVVG</sequence>
<accession>K0RUX5</accession>
<proteinExistence type="predicted"/>
<evidence type="ECO:0000313" key="3">
    <source>
        <dbReference type="Proteomes" id="UP000266841"/>
    </source>
</evidence>
<dbReference type="Proteomes" id="UP000266841">
    <property type="component" value="Unassembled WGS sequence"/>
</dbReference>
<evidence type="ECO:0000256" key="1">
    <source>
        <dbReference type="SAM" id="MobiDB-lite"/>
    </source>
</evidence>
<keyword evidence="3" id="KW-1185">Reference proteome</keyword>
<name>K0RUX5_THAOC</name>
<evidence type="ECO:0000313" key="2">
    <source>
        <dbReference type="EMBL" id="EJK56194.1"/>
    </source>
</evidence>
<feature type="region of interest" description="Disordered" evidence="1">
    <location>
        <begin position="18"/>
        <end position="97"/>
    </location>
</feature>
<comment type="caution">
    <text evidence="2">The sequence shown here is derived from an EMBL/GenBank/DDBJ whole genome shotgun (WGS) entry which is preliminary data.</text>
</comment>
<feature type="compositionally biased region" description="Basic and acidic residues" evidence="1">
    <location>
        <begin position="62"/>
        <end position="76"/>
    </location>
</feature>
<feature type="compositionally biased region" description="Polar residues" evidence="1">
    <location>
        <begin position="48"/>
        <end position="58"/>
    </location>
</feature>
<reference evidence="2 3" key="1">
    <citation type="journal article" date="2012" name="Genome Biol.">
        <title>Genome and low-iron response of an oceanic diatom adapted to chronic iron limitation.</title>
        <authorList>
            <person name="Lommer M."/>
            <person name="Specht M."/>
            <person name="Roy A.S."/>
            <person name="Kraemer L."/>
            <person name="Andreson R."/>
            <person name="Gutowska M.A."/>
            <person name="Wolf J."/>
            <person name="Bergner S.V."/>
            <person name="Schilhabel M.B."/>
            <person name="Klostermeier U.C."/>
            <person name="Beiko R.G."/>
            <person name="Rosenstiel P."/>
            <person name="Hippler M."/>
            <person name="Laroche J."/>
        </authorList>
    </citation>
    <scope>NUCLEOTIDE SEQUENCE [LARGE SCALE GENOMIC DNA]</scope>
    <source>
        <strain evidence="2 3">CCMP1005</strain>
    </source>
</reference>
<dbReference type="EMBL" id="AGNL01032170">
    <property type="protein sequence ID" value="EJK56194.1"/>
    <property type="molecule type" value="Genomic_DNA"/>
</dbReference>